<feature type="transmembrane region" description="Helical" evidence="1">
    <location>
        <begin position="23"/>
        <end position="46"/>
    </location>
</feature>
<accession>A0A927C3M5</accession>
<evidence type="ECO:0000313" key="3">
    <source>
        <dbReference type="Proteomes" id="UP000610558"/>
    </source>
</evidence>
<reference evidence="2" key="1">
    <citation type="submission" date="2020-09" db="EMBL/GenBank/DDBJ databases">
        <authorList>
            <person name="Yoon J.-W."/>
        </authorList>
    </citation>
    <scope>NUCLEOTIDE SEQUENCE</scope>
    <source>
        <strain evidence="2">KMU-158</strain>
    </source>
</reference>
<keyword evidence="1" id="KW-1133">Transmembrane helix</keyword>
<organism evidence="2 3">
    <name type="scientific">Spongiibacter pelagi</name>
    <dbReference type="NCBI Taxonomy" id="2760804"/>
    <lineage>
        <taxon>Bacteria</taxon>
        <taxon>Pseudomonadati</taxon>
        <taxon>Pseudomonadota</taxon>
        <taxon>Gammaproteobacteria</taxon>
        <taxon>Cellvibrionales</taxon>
        <taxon>Spongiibacteraceae</taxon>
        <taxon>Spongiibacter</taxon>
    </lineage>
</organism>
<protein>
    <recommendedName>
        <fullName evidence="4">DUF3592 domain-containing protein</fullName>
    </recommendedName>
</protein>
<feature type="transmembrane region" description="Helical" evidence="1">
    <location>
        <begin position="52"/>
        <end position="74"/>
    </location>
</feature>
<comment type="caution">
    <text evidence="2">The sequence shown here is derived from an EMBL/GenBank/DDBJ whole genome shotgun (WGS) entry which is preliminary data.</text>
</comment>
<evidence type="ECO:0000313" key="2">
    <source>
        <dbReference type="EMBL" id="MBD2859212.1"/>
    </source>
</evidence>
<dbReference type="EMBL" id="JACXLD010000004">
    <property type="protein sequence ID" value="MBD2859212.1"/>
    <property type="molecule type" value="Genomic_DNA"/>
</dbReference>
<keyword evidence="1" id="KW-0472">Membrane</keyword>
<dbReference type="AlphaFoldDB" id="A0A927C3M5"/>
<keyword evidence="1" id="KW-0812">Transmembrane</keyword>
<gene>
    <name evidence="2" type="ORF">IB286_09355</name>
</gene>
<keyword evidence="3" id="KW-1185">Reference proteome</keyword>
<evidence type="ECO:0008006" key="4">
    <source>
        <dbReference type="Google" id="ProtNLM"/>
    </source>
</evidence>
<sequence>MATAKYEIKPLSPQDRKRIKNQYWLIGGFLLFSGAIFYVIFTSIISSAHNSAIPMIIFGVFGAIFVAVITSIALQNYLELRDGVKHCYTGVVTNKRVNRHTSRTGNNLSPNRAGHGGGRTRTTITHYLSINGEELRVTPKEYNDVSVGDEISLDVSPQKKLILGFEILNTYVNERVEEAPKVQKTNSSRKRRELHISHAERSLVKKLFFKQWRKKLYFFIAMFVLFFPIFTTNLILFSFPLGMVLLYKASRLLSEYNVFRRFMNTDRGKIEIRTSVKDKLTTTSNIAKTKYRLLTAEGQWEVTEEIYEKLSASDAITLYKPAHLDMIFAVSHPNEKSVLYLE</sequence>
<feature type="transmembrane region" description="Helical" evidence="1">
    <location>
        <begin position="216"/>
        <end position="247"/>
    </location>
</feature>
<dbReference type="RefSeq" id="WP_190764779.1">
    <property type="nucleotide sequence ID" value="NZ_JACXLD010000004.1"/>
</dbReference>
<evidence type="ECO:0000256" key="1">
    <source>
        <dbReference type="SAM" id="Phobius"/>
    </source>
</evidence>
<proteinExistence type="predicted"/>
<dbReference type="Proteomes" id="UP000610558">
    <property type="component" value="Unassembled WGS sequence"/>
</dbReference>
<name>A0A927C3M5_9GAMM</name>